<dbReference type="EMBL" id="JAFBEH010000038">
    <property type="protein sequence ID" value="MBM7643337.1"/>
    <property type="molecule type" value="Genomic_DNA"/>
</dbReference>
<sequence>MSARNNYLLNRFFSRSMIKNLLRNKKDDGFARIIQNEEKLIIAVKEAYQQLSKGYRNEYFYKNTLFNKKLLGVHSLNTTTALTEIPVGSAKPDFILINGKAIVYEIKTELDNLERLENQINEYYKAFDHVAIVTYEKNLDPVRRKIADLNKPVGLYALQKNESFKTLNKPEPYRDDLDKSIMFKILRKKEYESIILKRFGLLPQVSQFDYYDVCKEKLLTLPIDEFYLDFLAELKTRNAVDKEKFKKIPYELKFLVYFMDFKTKDYDILDNILTK</sequence>
<dbReference type="InterPro" id="IPR047729">
    <property type="entry name" value="Sce7726-like"/>
</dbReference>
<name>A0ABS2PTH5_9STRE</name>
<accession>A0ABS2PTH5</accession>
<evidence type="ECO:0000313" key="1">
    <source>
        <dbReference type="EMBL" id="MBM7643337.1"/>
    </source>
</evidence>
<protein>
    <recommendedName>
        <fullName evidence="3">Sce7726 family protein</fullName>
    </recommendedName>
</protein>
<dbReference type="NCBIfam" id="NF033832">
    <property type="entry name" value="sce7726_fam"/>
    <property type="match status" value="1"/>
</dbReference>
<reference evidence="1 2" key="1">
    <citation type="submission" date="2021-01" db="EMBL/GenBank/DDBJ databases">
        <title>Genomic Encyclopedia of Type Strains, Phase IV (KMG-IV): sequencing the most valuable type-strain genomes for metagenomic binning, comparative biology and taxonomic classification.</title>
        <authorList>
            <person name="Goeker M."/>
        </authorList>
    </citation>
    <scope>NUCLEOTIDE SEQUENCE [LARGE SCALE GENOMIC DNA]</scope>
    <source>
        <strain evidence="1 2">DSM 27382</strain>
    </source>
</reference>
<evidence type="ECO:0008006" key="3">
    <source>
        <dbReference type="Google" id="ProtNLM"/>
    </source>
</evidence>
<organism evidence="1 2">
    <name type="scientific">Streptococcus loxodontisalivarius</name>
    <dbReference type="NCBI Taxonomy" id="1349415"/>
    <lineage>
        <taxon>Bacteria</taxon>
        <taxon>Bacillati</taxon>
        <taxon>Bacillota</taxon>
        <taxon>Bacilli</taxon>
        <taxon>Lactobacillales</taxon>
        <taxon>Streptococcaceae</taxon>
        <taxon>Streptococcus</taxon>
    </lineage>
</organism>
<dbReference type="Proteomes" id="UP000697472">
    <property type="component" value="Unassembled WGS sequence"/>
</dbReference>
<keyword evidence="2" id="KW-1185">Reference proteome</keyword>
<dbReference type="RefSeq" id="WP_205010197.1">
    <property type="nucleotide sequence ID" value="NZ_JAFBEH010000038.1"/>
</dbReference>
<proteinExistence type="predicted"/>
<gene>
    <name evidence="1" type="ORF">JOC28_001639</name>
</gene>
<evidence type="ECO:0000313" key="2">
    <source>
        <dbReference type="Proteomes" id="UP000697472"/>
    </source>
</evidence>
<comment type="caution">
    <text evidence="1">The sequence shown here is derived from an EMBL/GenBank/DDBJ whole genome shotgun (WGS) entry which is preliminary data.</text>
</comment>